<evidence type="ECO:0000259" key="1">
    <source>
        <dbReference type="Pfam" id="PF07883"/>
    </source>
</evidence>
<organism evidence="2 3">
    <name type="scientific">Amycolatopsis taiwanensis</name>
    <dbReference type="NCBI Taxonomy" id="342230"/>
    <lineage>
        <taxon>Bacteria</taxon>
        <taxon>Bacillati</taxon>
        <taxon>Actinomycetota</taxon>
        <taxon>Actinomycetes</taxon>
        <taxon>Pseudonocardiales</taxon>
        <taxon>Pseudonocardiaceae</taxon>
        <taxon>Amycolatopsis</taxon>
    </lineage>
</organism>
<gene>
    <name evidence="2" type="ORF">Atai01_60260</name>
</gene>
<protein>
    <submittedName>
        <fullName evidence="2">Cupin</fullName>
    </submittedName>
</protein>
<dbReference type="InterPro" id="IPR014710">
    <property type="entry name" value="RmlC-like_jellyroll"/>
</dbReference>
<name>A0A9W6R899_9PSEU</name>
<dbReference type="InterPro" id="IPR053146">
    <property type="entry name" value="QDO-like"/>
</dbReference>
<dbReference type="Pfam" id="PF07883">
    <property type="entry name" value="Cupin_2"/>
    <property type="match status" value="1"/>
</dbReference>
<keyword evidence="3" id="KW-1185">Reference proteome</keyword>
<dbReference type="PANTHER" id="PTHR36440:SF1">
    <property type="entry name" value="PUTATIVE (AFU_ORTHOLOGUE AFUA_8G07350)-RELATED"/>
    <property type="match status" value="1"/>
</dbReference>
<evidence type="ECO:0000313" key="3">
    <source>
        <dbReference type="Proteomes" id="UP001165136"/>
    </source>
</evidence>
<accession>A0A9W6R899</accession>
<sequence length="187" mass="20297">MTPYYKLRNYKVMSTPHLMSQEVPPLVVRRNEAEVLGTGANTISLLADVPATGGFLSVTRTTLGKGQDGAAPHYHCASAETFFVLGGVLQVLIGVEIVTAREGDLLFVPPRTVHAFGAAPGFGADLLIAFTPGVERFGYFRLLDRVRNGDAGPGEVLDTQERYDNHFVDSTVWREARRAGLPETTHA</sequence>
<reference evidence="2" key="1">
    <citation type="submission" date="2023-03" db="EMBL/GenBank/DDBJ databases">
        <title>Amycolatopsis taiwanensis NBRC 103393.</title>
        <authorList>
            <person name="Ichikawa N."/>
            <person name="Sato H."/>
            <person name="Tonouchi N."/>
        </authorList>
    </citation>
    <scope>NUCLEOTIDE SEQUENCE</scope>
    <source>
        <strain evidence="2">NBRC 103393</strain>
    </source>
</reference>
<dbReference type="Gene3D" id="2.60.120.10">
    <property type="entry name" value="Jelly Rolls"/>
    <property type="match status" value="1"/>
</dbReference>
<dbReference type="InterPro" id="IPR011051">
    <property type="entry name" value="RmlC_Cupin_sf"/>
</dbReference>
<dbReference type="InterPro" id="IPR013096">
    <property type="entry name" value="Cupin_2"/>
</dbReference>
<feature type="domain" description="Cupin type-2" evidence="1">
    <location>
        <begin position="61"/>
        <end position="118"/>
    </location>
</feature>
<dbReference type="EMBL" id="BSTI01000016">
    <property type="protein sequence ID" value="GLY69407.1"/>
    <property type="molecule type" value="Genomic_DNA"/>
</dbReference>
<comment type="caution">
    <text evidence="2">The sequence shown here is derived from an EMBL/GenBank/DDBJ whole genome shotgun (WGS) entry which is preliminary data.</text>
</comment>
<proteinExistence type="predicted"/>
<dbReference type="SUPFAM" id="SSF51182">
    <property type="entry name" value="RmlC-like cupins"/>
    <property type="match status" value="1"/>
</dbReference>
<evidence type="ECO:0000313" key="2">
    <source>
        <dbReference type="EMBL" id="GLY69407.1"/>
    </source>
</evidence>
<dbReference type="Proteomes" id="UP001165136">
    <property type="component" value="Unassembled WGS sequence"/>
</dbReference>
<dbReference type="AlphaFoldDB" id="A0A9W6R899"/>
<dbReference type="PANTHER" id="PTHR36440">
    <property type="entry name" value="PUTATIVE (AFU_ORTHOLOGUE AFUA_8G07350)-RELATED"/>
    <property type="match status" value="1"/>
</dbReference>